<organism evidence="2 3">
    <name type="scientific">Sphingomonas bisphenolicum</name>
    <dbReference type="NCBI Taxonomy" id="296544"/>
    <lineage>
        <taxon>Bacteria</taxon>
        <taxon>Pseudomonadati</taxon>
        <taxon>Pseudomonadota</taxon>
        <taxon>Alphaproteobacteria</taxon>
        <taxon>Sphingomonadales</taxon>
        <taxon>Sphingomonadaceae</taxon>
        <taxon>Sphingomonas</taxon>
    </lineage>
</organism>
<accession>A0ABM7GAK2</accession>
<keyword evidence="3" id="KW-1185">Reference proteome</keyword>
<feature type="region of interest" description="Disordered" evidence="1">
    <location>
        <begin position="1"/>
        <end position="56"/>
    </location>
</feature>
<evidence type="ECO:0000313" key="3">
    <source>
        <dbReference type="Proteomes" id="UP001059971"/>
    </source>
</evidence>
<name>A0ABM7GAK2_9SPHN</name>
<reference evidence="2" key="1">
    <citation type="submission" date="2018-07" db="EMBL/GenBank/DDBJ databases">
        <title>Complete genome sequence of Sphingomonas bisphenolicum strain AO1, a bisphenol A degradative bacterium isolated from Japanese farm field.</title>
        <authorList>
            <person name="Murakami M."/>
            <person name="Koh M."/>
            <person name="Koba S."/>
            <person name="Matsumura Y."/>
        </authorList>
    </citation>
    <scope>NUCLEOTIDE SEQUENCE</scope>
    <source>
        <strain evidence="2">AO1</strain>
        <plasmid evidence="2">pBAR1</plasmid>
    </source>
</reference>
<evidence type="ECO:0000313" key="2">
    <source>
        <dbReference type="EMBL" id="BBF72336.1"/>
    </source>
</evidence>
<sequence>MRPKPVSSRDSRSWHLLEKKEQAGKRPPAIGPPSVPLDPHSKGPAPRNAPRLTPNGRFGLGAFIWNAGATAA</sequence>
<geneLocation type="plasmid" evidence="2 3">
    <name>pBAR1</name>
</geneLocation>
<feature type="compositionally biased region" description="Basic and acidic residues" evidence="1">
    <location>
        <begin position="7"/>
        <end position="24"/>
    </location>
</feature>
<dbReference type="Proteomes" id="UP001059971">
    <property type="component" value="Plasmid pBAR1"/>
</dbReference>
<keyword evidence="2" id="KW-0614">Plasmid</keyword>
<gene>
    <name evidence="2" type="ORF">SBA_pBAR1_510</name>
</gene>
<protein>
    <submittedName>
        <fullName evidence="2">Uncharacterized protein</fullName>
    </submittedName>
</protein>
<dbReference type="EMBL" id="AP018819">
    <property type="protein sequence ID" value="BBF72336.1"/>
    <property type="molecule type" value="Genomic_DNA"/>
</dbReference>
<proteinExistence type="predicted"/>
<evidence type="ECO:0000256" key="1">
    <source>
        <dbReference type="SAM" id="MobiDB-lite"/>
    </source>
</evidence>